<feature type="transmembrane region" description="Helical" evidence="9">
    <location>
        <begin position="1965"/>
        <end position="1986"/>
    </location>
</feature>
<dbReference type="GO" id="GO:0005509">
    <property type="term" value="F:calcium ion binding"/>
    <property type="evidence" value="ECO:0007669"/>
    <property type="project" value="InterPro"/>
</dbReference>
<dbReference type="SUPFAM" id="SSF49723">
    <property type="entry name" value="Lipase/lipooxygenase domain (PLAT/LH2 domain)"/>
    <property type="match status" value="1"/>
</dbReference>
<dbReference type="PANTHER" id="PTHR10877">
    <property type="entry name" value="POLYCYSTIN FAMILY MEMBER"/>
    <property type="match status" value="1"/>
</dbReference>
<comment type="similarity">
    <text evidence="2">Belongs to the polycystin family.</text>
</comment>
<feature type="transmembrane region" description="Helical" evidence="9">
    <location>
        <begin position="1432"/>
        <end position="1455"/>
    </location>
</feature>
<dbReference type="PROSITE" id="PS50095">
    <property type="entry name" value="PLAT"/>
    <property type="match status" value="1"/>
</dbReference>
<dbReference type="Pfam" id="PF01477">
    <property type="entry name" value="PLAT"/>
    <property type="match status" value="1"/>
</dbReference>
<evidence type="ECO:0000259" key="10">
    <source>
        <dbReference type="PROSITE" id="PS50095"/>
    </source>
</evidence>
<dbReference type="PRINTS" id="PR01433">
    <property type="entry name" value="POLYCYSTIN2"/>
</dbReference>
<gene>
    <name evidence="11" type="ORF">MCOR_13976</name>
</gene>
<name>A0A6J8B3H8_MYTCO</name>
<feature type="transmembrane region" description="Helical" evidence="9">
    <location>
        <begin position="1514"/>
        <end position="1532"/>
    </location>
</feature>
<comment type="caution">
    <text evidence="8">Lacks conserved residue(s) required for the propagation of feature annotation.</text>
</comment>
<dbReference type="Pfam" id="PF20519">
    <property type="entry name" value="Polycystin_dom"/>
    <property type="match status" value="1"/>
</dbReference>
<keyword evidence="12" id="KW-1185">Reference proteome</keyword>
<dbReference type="InterPro" id="IPR013122">
    <property type="entry name" value="PKD1_2_channel"/>
</dbReference>
<evidence type="ECO:0000313" key="11">
    <source>
        <dbReference type="EMBL" id="CAC5377684.1"/>
    </source>
</evidence>
<feature type="transmembrane region" description="Helical" evidence="9">
    <location>
        <begin position="1307"/>
        <end position="1333"/>
    </location>
</feature>
<dbReference type="EMBL" id="CACVKT020002382">
    <property type="protein sequence ID" value="CAC5377684.1"/>
    <property type="molecule type" value="Genomic_DNA"/>
</dbReference>
<dbReference type="Proteomes" id="UP000507470">
    <property type="component" value="Unassembled WGS sequence"/>
</dbReference>
<feature type="transmembrane region" description="Helical" evidence="9">
    <location>
        <begin position="1810"/>
        <end position="1831"/>
    </location>
</feature>
<dbReference type="InterPro" id="IPR036392">
    <property type="entry name" value="PLAT/LH2_dom_sf"/>
</dbReference>
<protein>
    <submittedName>
        <fullName evidence="11">PKD1L2</fullName>
    </submittedName>
</protein>
<dbReference type="GO" id="GO:0005262">
    <property type="term" value="F:calcium channel activity"/>
    <property type="evidence" value="ECO:0007669"/>
    <property type="project" value="TreeGrafter"/>
</dbReference>
<evidence type="ECO:0000256" key="9">
    <source>
        <dbReference type="SAM" id="Phobius"/>
    </source>
</evidence>
<proteinExistence type="inferred from homology"/>
<dbReference type="InterPro" id="IPR051223">
    <property type="entry name" value="Polycystin"/>
</dbReference>
<evidence type="ECO:0000313" key="12">
    <source>
        <dbReference type="Proteomes" id="UP000507470"/>
    </source>
</evidence>
<keyword evidence="7" id="KW-0325">Glycoprotein</keyword>
<dbReference type="Pfam" id="PF02010">
    <property type="entry name" value="REJ"/>
    <property type="match status" value="1"/>
</dbReference>
<evidence type="ECO:0000256" key="4">
    <source>
        <dbReference type="ARBA" id="ARBA00022729"/>
    </source>
</evidence>
<dbReference type="GO" id="GO:0016020">
    <property type="term" value="C:membrane"/>
    <property type="evidence" value="ECO:0007669"/>
    <property type="project" value="UniProtKB-SubCell"/>
</dbReference>
<feature type="transmembrane region" description="Helical" evidence="9">
    <location>
        <begin position="1389"/>
        <end position="1412"/>
    </location>
</feature>
<feature type="transmembrane region" description="Helical" evidence="9">
    <location>
        <begin position="1061"/>
        <end position="1079"/>
    </location>
</feature>
<dbReference type="InterPro" id="IPR003915">
    <property type="entry name" value="PKD_2"/>
</dbReference>
<evidence type="ECO:0000256" key="1">
    <source>
        <dbReference type="ARBA" id="ARBA00004141"/>
    </source>
</evidence>
<evidence type="ECO:0000256" key="5">
    <source>
        <dbReference type="ARBA" id="ARBA00022989"/>
    </source>
</evidence>
<sequence>MILANYVVGVDLGYTTTSIYIEPDCFENKTLFSTSYKDENNPLPMLITNDNTITSKVVVTKTCRNSPRNYYWELRQKLPNGTYFKDKYYANPANQPNSAVIFFGKESIAEGKYFIRMVVNLTDSDESLEDEMYVEFRLPPIVTSIQGGSVRYINKNNDLVIDADPVTYDKVQKYKSVPFNYEWLCRKGLNQSQVDTVLGTFGLPGAPDIITLGTSCNEPSSRAKWTIPSENLSVDTWYLLQVKTKKITNIMDEELLESADTIRSATALQAVKVRIWDAPTINILCRKNCLPKLSLNSLLILNADCPECSLSDTNYEWSIFVYNPTTGVFDSLNSVPRINQSRLIVTSLTAGEIGIRPDAFREMDRIRFHLLIRTPGRSHSEADYIVSVNAPPYGGFCFIFPNTGDSSIVTTLAVGDPESNFHSIIRVNIIDFYNGYTKVDLQVTINNVINTDRTTQSDTELIKTITEMVNDDMDEARMSNDPKQVLHQASTIVASITLIPIQPETFNTTDNPLEWVSGLFEATKNGTKQYEDILNDLLKYYQDPVKMVIVQAVVNLTKQMEDQLESDELTFYMTEMATSAFATALSNNNLVNNFAGTSGSNALTNLATSLKNANETALLTNGLFDSSDPHIDSASTAIMTLVSAVVRVTLTSTFPENSLPLISSTIADARKQVDFFAKMYGDDAYNTMEDGELTSEERTGLYLLRARISQAEFEEKQILASLTDTSIDAALQVINDQGLNMICKGCKKTFKTKHVNLYIFKASLQQTGGRYKRDIQAFNEVPNDILQTVPMRLCDWIEITSLGIAEFPQNVYIAGSTDTALVTSNVHKLFLKDRNKENFIPTNCKVAINQTTRALQFSQNLPVYTEGDASSLFYHSFFYRDNGDYVCVSVHPAQGVPDCVTSYDVYVKFDSQPTHLNYDAKGRTSPNNDRMICFPPQMFSSTGEMHVALHANSKMVFGSLGYVWEPTTGRYANGSYNISAPALMPYNLHILTSNCKEWDPKRQSWDSFNCEMDWFPRQHIIECTCRPAFGLTFGNTFYVAPTRIDFSTVFLRFDITNQGPVIGTLITILVIYVLLLIWARHQDKTDIARWGVTPLIDNFVDDTYYYLVTVYTGMRRGAGTKSKIGFIVHGQDGDTGIRELSDGVRSEIPAASVVHFLMSTPFPLGDLSYVYIWHDNSGEGESSSWYLTRVDVEDLQTRERFVFLCGKWLCLDTVDSSVDAVLPVCGKENVTTFSNMFYLNIKENLADNHMWISIFFRPTSSYYTRCQRLTCFLLFIFLTMIGNAIYFRDEDEFSNVGSDIRVGPFSFSLSAIYIALISALISTPTTVLVILMFSKSKQRKNNTKDSSQRYRVPVLDFCLDRLIADSHKLEKALVSKEFFKIESTIFPYWFQYIAWILALAGIAACSVFLTLYSVEWGKKKSEKWLGQFFLSFFSSICLLDPLKVTFMSAIFAMLVKQTNKFRPTGIERSFILKNYKQTFGYEKNIRLPASPLNHSLIEKARNERQKEIEMMERIKQVLITCFCLWIIYSISYSNRDDRSYNFHQNIATKLLTPQNKTLQQFGKITHVKDYLKWLRYTAFPELYPETDYTGERLHWRLRQYFHDLTSLRVGPPRLRQLRVTESSEVLPFFGNIRTRPKYYLPVEENRDFCFGWVSGICDKEREARSFSYAGWKFTSAVDIWGIPIPGRYSTYGGGGYITELAVNFDFSNRTLNELTNYLWIDRNTRAVYLEFNLYAPDLNLFAYSMFLTEFPETGGIVTSYSIYPFRIYFHLGTNGIYTLICEITFLLILVALTGNVVSGITKKRKTFFKSVWNIIDCSCISLSFVCISMYAGRHILASQTMEKFKADPKQFINFQHIAIWDLLFNLLHATLLSLSTLRLVVILGYDIRVGKIFLVLDKCAKDLFWFGIFIIYVFLCYAALGYLLFGKYIESYRNVFESMGTLFISMIGKSKFTEINEKDPILAQFYFFTFILLIVFTLLTIFMAILGESISAVHSITKRSMAEELIESLWNKFKNLFVRKPEPTKNSRKQPFQNTCIGLLFDIRKAFNDSDDDKKFQRVTSHFEKRAKRIFDTNS</sequence>
<feature type="transmembrane region" description="Helical" evidence="9">
    <location>
        <begin position="1776"/>
        <end position="1798"/>
    </location>
</feature>
<evidence type="ECO:0000256" key="2">
    <source>
        <dbReference type="ARBA" id="ARBA00007200"/>
    </source>
</evidence>
<dbReference type="InterPro" id="IPR046791">
    <property type="entry name" value="Polycystin_dom"/>
</dbReference>
<evidence type="ECO:0000256" key="7">
    <source>
        <dbReference type="ARBA" id="ARBA00023180"/>
    </source>
</evidence>
<organism evidence="11 12">
    <name type="scientific">Mytilus coruscus</name>
    <name type="common">Sea mussel</name>
    <dbReference type="NCBI Taxonomy" id="42192"/>
    <lineage>
        <taxon>Eukaryota</taxon>
        <taxon>Metazoa</taxon>
        <taxon>Spiralia</taxon>
        <taxon>Lophotrochozoa</taxon>
        <taxon>Mollusca</taxon>
        <taxon>Bivalvia</taxon>
        <taxon>Autobranchia</taxon>
        <taxon>Pteriomorphia</taxon>
        <taxon>Mytilida</taxon>
        <taxon>Mytiloidea</taxon>
        <taxon>Mytilidae</taxon>
        <taxon>Mytilinae</taxon>
        <taxon>Mytilus</taxon>
    </lineage>
</organism>
<reference evidence="11 12" key="1">
    <citation type="submission" date="2020-06" db="EMBL/GenBank/DDBJ databases">
        <authorList>
            <person name="Li R."/>
            <person name="Bekaert M."/>
        </authorList>
    </citation>
    <scope>NUCLEOTIDE SEQUENCE [LARGE SCALE GENOMIC DNA]</scope>
    <source>
        <strain evidence="12">wild</strain>
    </source>
</reference>
<keyword evidence="5 9" id="KW-1133">Transmembrane helix</keyword>
<dbReference type="InterPro" id="IPR001024">
    <property type="entry name" value="PLAT/LH2_dom"/>
</dbReference>
<feature type="transmembrane region" description="Helical" evidence="9">
    <location>
        <begin position="1903"/>
        <end position="1925"/>
    </location>
</feature>
<dbReference type="SMART" id="SM00308">
    <property type="entry name" value="LH2"/>
    <property type="match status" value="1"/>
</dbReference>
<dbReference type="GO" id="GO:0050982">
    <property type="term" value="P:detection of mechanical stimulus"/>
    <property type="evidence" value="ECO:0007669"/>
    <property type="project" value="TreeGrafter"/>
</dbReference>
<feature type="transmembrane region" description="Helical" evidence="9">
    <location>
        <begin position="1862"/>
        <end position="1883"/>
    </location>
</feature>
<keyword evidence="3 9" id="KW-0812">Transmembrane</keyword>
<comment type="subcellular location">
    <subcellularLocation>
        <location evidence="1">Membrane</location>
        <topology evidence="1">Multi-pass membrane protein</topology>
    </subcellularLocation>
</comment>
<evidence type="ECO:0000256" key="3">
    <source>
        <dbReference type="ARBA" id="ARBA00022692"/>
    </source>
</evidence>
<dbReference type="Pfam" id="PF08016">
    <property type="entry name" value="PKD_channel"/>
    <property type="match status" value="1"/>
</dbReference>
<evidence type="ECO:0000256" key="8">
    <source>
        <dbReference type="PROSITE-ProRule" id="PRU00152"/>
    </source>
</evidence>
<keyword evidence="4" id="KW-0732">Signal</keyword>
<dbReference type="FunFam" id="2.60.60.20:FF:000022">
    <property type="entry name" value="Uncharacterized protein"/>
    <property type="match status" value="1"/>
</dbReference>
<feature type="domain" description="PLAT" evidence="10">
    <location>
        <begin position="1104"/>
        <end position="1223"/>
    </location>
</feature>
<dbReference type="InterPro" id="IPR002859">
    <property type="entry name" value="PKD/REJ-like"/>
</dbReference>
<evidence type="ECO:0000256" key="6">
    <source>
        <dbReference type="ARBA" id="ARBA00023136"/>
    </source>
</evidence>
<dbReference type="Gene3D" id="2.60.60.20">
    <property type="entry name" value="PLAT/LH2 domain"/>
    <property type="match status" value="1"/>
</dbReference>
<keyword evidence="6 9" id="KW-0472">Membrane</keyword>
<dbReference type="PANTHER" id="PTHR10877:SF194">
    <property type="entry name" value="LOCATION OF VULVA DEFECTIVE 1"/>
    <property type="match status" value="1"/>
</dbReference>
<dbReference type="Gene3D" id="1.10.287.70">
    <property type="match status" value="1"/>
</dbReference>
<feature type="transmembrane region" description="Helical" evidence="9">
    <location>
        <begin position="1269"/>
        <end position="1287"/>
    </location>
</feature>
<dbReference type="OrthoDB" id="6155349at2759"/>
<accession>A0A6J8B3H8</accession>